<accession>A0A2P2R3D9</accession>
<proteinExistence type="predicted"/>
<reference evidence="1" key="1">
    <citation type="submission" date="2018-02" db="EMBL/GenBank/DDBJ databases">
        <title>Rhizophora mucronata_Transcriptome.</title>
        <authorList>
            <person name="Meera S.P."/>
            <person name="Sreeshan A."/>
            <person name="Augustine A."/>
        </authorList>
    </citation>
    <scope>NUCLEOTIDE SEQUENCE</scope>
    <source>
        <tissue evidence="1">Leaf</tissue>
    </source>
</reference>
<sequence length="27" mass="3160">MGFLKRQINNETRSFLDSNSNIDFALK</sequence>
<dbReference type="AlphaFoldDB" id="A0A2P2R3D9"/>
<organism evidence="1">
    <name type="scientific">Rhizophora mucronata</name>
    <name type="common">Asiatic mangrove</name>
    <dbReference type="NCBI Taxonomy" id="61149"/>
    <lineage>
        <taxon>Eukaryota</taxon>
        <taxon>Viridiplantae</taxon>
        <taxon>Streptophyta</taxon>
        <taxon>Embryophyta</taxon>
        <taxon>Tracheophyta</taxon>
        <taxon>Spermatophyta</taxon>
        <taxon>Magnoliopsida</taxon>
        <taxon>eudicotyledons</taxon>
        <taxon>Gunneridae</taxon>
        <taxon>Pentapetalae</taxon>
        <taxon>rosids</taxon>
        <taxon>fabids</taxon>
        <taxon>Malpighiales</taxon>
        <taxon>Rhizophoraceae</taxon>
        <taxon>Rhizophora</taxon>
    </lineage>
</organism>
<evidence type="ECO:0000313" key="1">
    <source>
        <dbReference type="EMBL" id="MBX73687.1"/>
    </source>
</evidence>
<name>A0A2P2R3D9_RHIMU</name>
<protein>
    <submittedName>
        <fullName evidence="1">Uncharacterized protein</fullName>
    </submittedName>
</protein>
<dbReference type="EMBL" id="GGEC01093203">
    <property type="protein sequence ID" value="MBX73687.1"/>
    <property type="molecule type" value="Transcribed_RNA"/>
</dbReference>